<comment type="caution">
    <text evidence="2">The sequence shown here is derived from an EMBL/GenBank/DDBJ whole genome shotgun (WGS) entry which is preliminary data.</text>
</comment>
<gene>
    <name evidence="2" type="ORF">Sangu_3253700</name>
</gene>
<protein>
    <submittedName>
        <fullName evidence="2">Uncharacterized protein</fullName>
    </submittedName>
</protein>
<evidence type="ECO:0000256" key="1">
    <source>
        <dbReference type="SAM" id="MobiDB-lite"/>
    </source>
</evidence>
<proteinExistence type="predicted"/>
<evidence type="ECO:0000313" key="2">
    <source>
        <dbReference type="EMBL" id="KAL0292469.1"/>
    </source>
</evidence>
<organism evidence="2">
    <name type="scientific">Sesamum angustifolium</name>
    <dbReference type="NCBI Taxonomy" id="2727405"/>
    <lineage>
        <taxon>Eukaryota</taxon>
        <taxon>Viridiplantae</taxon>
        <taxon>Streptophyta</taxon>
        <taxon>Embryophyta</taxon>
        <taxon>Tracheophyta</taxon>
        <taxon>Spermatophyta</taxon>
        <taxon>Magnoliopsida</taxon>
        <taxon>eudicotyledons</taxon>
        <taxon>Gunneridae</taxon>
        <taxon>Pentapetalae</taxon>
        <taxon>asterids</taxon>
        <taxon>lamiids</taxon>
        <taxon>Lamiales</taxon>
        <taxon>Pedaliaceae</taxon>
        <taxon>Sesamum</taxon>
    </lineage>
</organism>
<accession>A0AAW2JCM3</accession>
<dbReference type="EMBL" id="JACGWK010001173">
    <property type="protein sequence ID" value="KAL0292469.1"/>
    <property type="molecule type" value="Genomic_DNA"/>
</dbReference>
<reference evidence="2" key="1">
    <citation type="submission" date="2020-06" db="EMBL/GenBank/DDBJ databases">
        <authorList>
            <person name="Li T."/>
            <person name="Hu X."/>
            <person name="Zhang T."/>
            <person name="Song X."/>
            <person name="Zhang H."/>
            <person name="Dai N."/>
            <person name="Sheng W."/>
            <person name="Hou X."/>
            <person name="Wei L."/>
        </authorList>
    </citation>
    <scope>NUCLEOTIDE SEQUENCE</scope>
    <source>
        <strain evidence="2">G01</strain>
        <tissue evidence="2">Leaf</tissue>
    </source>
</reference>
<feature type="region of interest" description="Disordered" evidence="1">
    <location>
        <begin position="36"/>
        <end position="68"/>
    </location>
</feature>
<sequence length="68" mass="7535">MDDRKWAGTHPKWLIFVGEMGHDRESPILSWSSERTSRGYAARHVTPPVRNVRPSGSIDVPPAAPSPS</sequence>
<dbReference type="AlphaFoldDB" id="A0AAW2JCM3"/>
<reference evidence="2" key="2">
    <citation type="journal article" date="2024" name="Plant">
        <title>Genomic evolution and insights into agronomic trait innovations of Sesamum species.</title>
        <authorList>
            <person name="Miao H."/>
            <person name="Wang L."/>
            <person name="Qu L."/>
            <person name="Liu H."/>
            <person name="Sun Y."/>
            <person name="Le M."/>
            <person name="Wang Q."/>
            <person name="Wei S."/>
            <person name="Zheng Y."/>
            <person name="Lin W."/>
            <person name="Duan Y."/>
            <person name="Cao H."/>
            <person name="Xiong S."/>
            <person name="Wang X."/>
            <person name="Wei L."/>
            <person name="Li C."/>
            <person name="Ma Q."/>
            <person name="Ju M."/>
            <person name="Zhao R."/>
            <person name="Li G."/>
            <person name="Mu C."/>
            <person name="Tian Q."/>
            <person name="Mei H."/>
            <person name="Zhang T."/>
            <person name="Gao T."/>
            <person name="Zhang H."/>
        </authorList>
    </citation>
    <scope>NUCLEOTIDE SEQUENCE</scope>
    <source>
        <strain evidence="2">G01</strain>
    </source>
</reference>
<name>A0AAW2JCM3_9LAMI</name>